<evidence type="ECO:0000256" key="3">
    <source>
        <dbReference type="ARBA" id="ARBA00023163"/>
    </source>
</evidence>
<keyword evidence="1" id="KW-0805">Transcription regulation</keyword>
<reference evidence="5" key="1">
    <citation type="submission" date="2018-02" db="EMBL/GenBank/DDBJ databases">
        <authorList>
            <person name="Kim S.-K."/>
            <person name="Jung H.-I."/>
            <person name="Lee S.-W."/>
        </authorList>
    </citation>
    <scope>NUCLEOTIDE SEQUENCE</scope>
    <source>
        <strain evidence="5">SK3146</strain>
    </source>
</reference>
<dbReference type="InterPro" id="IPR003313">
    <property type="entry name" value="AraC-bd"/>
</dbReference>
<dbReference type="SMART" id="SM00342">
    <property type="entry name" value="HTH_ARAC"/>
    <property type="match status" value="1"/>
</dbReference>
<dbReference type="Proteomes" id="UP001057134">
    <property type="component" value="Chromosome"/>
</dbReference>
<dbReference type="InterPro" id="IPR014710">
    <property type="entry name" value="RmlC-like_jellyroll"/>
</dbReference>
<dbReference type="RefSeq" id="WP_249863573.1">
    <property type="nucleotide sequence ID" value="NZ_CP027059.1"/>
</dbReference>
<dbReference type="Gene3D" id="2.60.120.10">
    <property type="entry name" value="Jelly Rolls"/>
    <property type="match status" value="1"/>
</dbReference>
<evidence type="ECO:0000313" key="6">
    <source>
        <dbReference type="Proteomes" id="UP001057134"/>
    </source>
</evidence>
<dbReference type="PANTHER" id="PTHR43280:SF2">
    <property type="entry name" value="HTH-TYPE TRANSCRIPTIONAL REGULATOR EXSA"/>
    <property type="match status" value="1"/>
</dbReference>
<dbReference type="InterPro" id="IPR037923">
    <property type="entry name" value="HTH-like"/>
</dbReference>
<dbReference type="InterPro" id="IPR009057">
    <property type="entry name" value="Homeodomain-like_sf"/>
</dbReference>
<dbReference type="PRINTS" id="PR00032">
    <property type="entry name" value="HTHARAC"/>
</dbReference>
<keyword evidence="3" id="KW-0804">Transcription</keyword>
<evidence type="ECO:0000313" key="5">
    <source>
        <dbReference type="EMBL" id="UQZ81332.1"/>
    </source>
</evidence>
<dbReference type="InterPro" id="IPR020449">
    <property type="entry name" value="Tscrpt_reg_AraC-type_HTH"/>
</dbReference>
<feature type="domain" description="HTH araC/xylS-type" evidence="4">
    <location>
        <begin position="189"/>
        <end position="287"/>
    </location>
</feature>
<dbReference type="SUPFAM" id="SSF51215">
    <property type="entry name" value="Regulatory protein AraC"/>
    <property type="match status" value="1"/>
</dbReference>
<keyword evidence="6" id="KW-1185">Reference proteome</keyword>
<dbReference type="SUPFAM" id="SSF46689">
    <property type="entry name" value="Homeodomain-like"/>
    <property type="match status" value="2"/>
</dbReference>
<evidence type="ECO:0000259" key="4">
    <source>
        <dbReference type="PROSITE" id="PS01124"/>
    </source>
</evidence>
<dbReference type="EMBL" id="CP027059">
    <property type="protein sequence ID" value="UQZ81332.1"/>
    <property type="molecule type" value="Genomic_DNA"/>
</dbReference>
<evidence type="ECO:0000256" key="2">
    <source>
        <dbReference type="ARBA" id="ARBA00023125"/>
    </source>
</evidence>
<name>A0ABY4RGG5_9BACL</name>
<evidence type="ECO:0000256" key="1">
    <source>
        <dbReference type="ARBA" id="ARBA00023015"/>
    </source>
</evidence>
<dbReference type="Pfam" id="PF02311">
    <property type="entry name" value="AraC_binding"/>
    <property type="match status" value="1"/>
</dbReference>
<sequence length="305" mass="36314">MKTIKFRNWQDNLYMFSYRRTYTAPVEYFHAHEGLELLYIHEGTGKYIIEDQVYSLQPRTLIVIKPFQVHYIRMDVPPVYIRSLLKIKPSVIEPFLSSLPQLSDFLVQLMEQKMPIQVFCLSEKHAAFLEQQWLQLHELFTAGPPALRKEGVRLFFFHFLLYFQSQIYVLDGHQPPGHAVSSRTSKHMNSILKWIDHHYKRPFTVHEMSDELHFSPNYLSKLFKDQTGKTITEYTNERRLEEARMLLQLQPLSVEEISKETGFKYPSYFIQMFKKRYGLTPHKYREQIAEQARTTAPQNENAFIL</sequence>
<gene>
    <name evidence="5" type="primary">rhaR_1</name>
    <name evidence="5" type="ORF">SK3146_00488</name>
</gene>
<dbReference type="PROSITE" id="PS01124">
    <property type="entry name" value="HTH_ARAC_FAMILY_2"/>
    <property type="match status" value="1"/>
</dbReference>
<protein>
    <submittedName>
        <fullName evidence="5">HTH-type transcriptional activator RhaR</fullName>
    </submittedName>
</protein>
<dbReference type="Gene3D" id="1.10.10.60">
    <property type="entry name" value="Homeodomain-like"/>
    <property type="match status" value="2"/>
</dbReference>
<reference evidence="5" key="2">
    <citation type="journal article" date="2021" name="J Anim Sci Technol">
        <title>Complete genome sequence of Paenibacillus konkukensis sp. nov. SK3146 as a potential probiotic strain.</title>
        <authorList>
            <person name="Jung H.I."/>
            <person name="Park S."/>
            <person name="Niu K.M."/>
            <person name="Lee S.W."/>
            <person name="Kothari D."/>
            <person name="Yi K.J."/>
            <person name="Kim S.K."/>
        </authorList>
    </citation>
    <scope>NUCLEOTIDE SEQUENCE</scope>
    <source>
        <strain evidence="5">SK3146</strain>
    </source>
</reference>
<organism evidence="5 6">
    <name type="scientific">Paenibacillus konkukensis</name>
    <dbReference type="NCBI Taxonomy" id="2020716"/>
    <lineage>
        <taxon>Bacteria</taxon>
        <taxon>Bacillati</taxon>
        <taxon>Bacillota</taxon>
        <taxon>Bacilli</taxon>
        <taxon>Bacillales</taxon>
        <taxon>Paenibacillaceae</taxon>
        <taxon>Paenibacillus</taxon>
    </lineage>
</organism>
<keyword evidence="2" id="KW-0238">DNA-binding</keyword>
<dbReference type="Pfam" id="PF12833">
    <property type="entry name" value="HTH_18"/>
    <property type="match status" value="1"/>
</dbReference>
<dbReference type="PANTHER" id="PTHR43280">
    <property type="entry name" value="ARAC-FAMILY TRANSCRIPTIONAL REGULATOR"/>
    <property type="match status" value="1"/>
</dbReference>
<dbReference type="InterPro" id="IPR018060">
    <property type="entry name" value="HTH_AraC"/>
</dbReference>
<accession>A0ABY4RGG5</accession>
<proteinExistence type="predicted"/>